<evidence type="ECO:0000256" key="1">
    <source>
        <dbReference type="SAM" id="Phobius"/>
    </source>
</evidence>
<keyword evidence="3" id="KW-1185">Reference proteome</keyword>
<keyword evidence="2" id="KW-0808">Transferase</keyword>
<keyword evidence="1" id="KW-1133">Transmembrane helix</keyword>
<dbReference type="PANTHER" id="PTHR45835:SF99">
    <property type="entry name" value="CHROMO DOMAIN-CONTAINING PROTEIN-RELATED"/>
    <property type="match status" value="1"/>
</dbReference>
<evidence type="ECO:0000313" key="3">
    <source>
        <dbReference type="Proteomes" id="UP001151760"/>
    </source>
</evidence>
<feature type="transmembrane region" description="Helical" evidence="1">
    <location>
        <begin position="468"/>
        <end position="487"/>
    </location>
</feature>
<keyword evidence="2" id="KW-0695">RNA-directed DNA polymerase</keyword>
<gene>
    <name evidence="2" type="ORF">Tco_0801212</name>
</gene>
<dbReference type="InterPro" id="IPR012337">
    <property type="entry name" value="RNaseH-like_sf"/>
</dbReference>
<dbReference type="InterPro" id="IPR036397">
    <property type="entry name" value="RNaseH_sf"/>
</dbReference>
<feature type="transmembrane region" description="Helical" evidence="1">
    <location>
        <begin position="1129"/>
        <end position="1152"/>
    </location>
</feature>
<reference evidence="2" key="2">
    <citation type="submission" date="2022-01" db="EMBL/GenBank/DDBJ databases">
        <authorList>
            <person name="Yamashiro T."/>
            <person name="Shiraishi A."/>
            <person name="Satake H."/>
            <person name="Nakayama K."/>
        </authorList>
    </citation>
    <scope>NUCLEOTIDE SEQUENCE</scope>
</reference>
<dbReference type="GO" id="GO:0003964">
    <property type="term" value="F:RNA-directed DNA polymerase activity"/>
    <property type="evidence" value="ECO:0007669"/>
    <property type="project" value="UniProtKB-KW"/>
</dbReference>
<dbReference type="EMBL" id="BQNB010011717">
    <property type="protein sequence ID" value="GJS94244.1"/>
    <property type="molecule type" value="Genomic_DNA"/>
</dbReference>
<dbReference type="PANTHER" id="PTHR45835">
    <property type="entry name" value="YALI0A06105P"/>
    <property type="match status" value="1"/>
</dbReference>
<sequence>MAASTIPVSAEENLGDPIDIRVDIIHPEPVAAVAFPAAAIVRTQAQHGEAIRGIQEHLLGVPIQEELTALRFRADIAEAENASLRARIKTTEAIEKITRNHERQARVKIEQQLAAVQESQRQDREDFRKLKELVTIRVFTWIPPRLNPLKKGASPKTAMEIRYFLDFARFITKRISLGFPKIAKSIAKLTQRKVKQNTKKAIWSGWYNHDILNGSGINITMIVVTKTLKTQRGNDTIWVIVDRLTKSAIISPMRETYSVEKLARMYLKEKVLGTSLDISIAYHPQTNRQSKRTIQNLEDMLRAYVIDFGNGWVKHFPLVEFSYNNSYHASIKGTQFEPLYGQKYHSPVYWAKLDEIHIDDKLRFVEEPVVGIYGEFIACLDVGLEDTEDGVVVFWIGWTWIWLDGLCGCVDFLVWAGWSFGVDGLWIGFAFWSFIGLGVGGDCWMFCGVTVGGGVCEWLGMVVDWDSGIVGCGLVSWFGGVLLEVFVEKLVGSWCLEFGVGFGDELEWSWFLDVLDWDGDLGIVSGVDDVMGDLVRSGNFGLVLGCWVFVDGFGLEILVYFAWAFGFGGMVFGACLEWMGTGGSELIVRRLEFSQWRFGYGAGWGFSWRCWKSGDLDGGFGDLWSGVGGGDGLVGSFRCGVSGGGVRLWMDGGDGLLVGFLDGEGVLGWLWLCLEIGVYWCVDRDFGFGVVECWRWIGGVVFWSGGFGCVGDIVWSLEMGGLDGGWLVDLWIFFGGLELEEILGDSFGKFWGCGLVDLDARVGGGGSGFRGDWGCGDLDGGSVLELVGMLEVLYSGRSWRFMDVENWFGCGGFGWMDWIARFGGASGFSFDLVGGVGVECLEGAWSVRDFEFGFGLDGGWSLDFCWSEIGWALCSGVWREFGSFGYYGFGWRCLDCGWIGFVWSGSLEVGFEVGFVVGMWTWVEFGGSGVDGGVVDGDLDAIGSCGVVVWFCEWSWVVIGGGLGVGDWRWMELCCLWLVVGVELDGALEWVIWMAMACCVELDWSLDGVEWMEFLRGCGVAWSGSCLELWFLEIGGWGCWFWRGSGVEKIGGDFCWDWWWMVEVVEVRSLELVVWVVGFFGWSVVTGVWVVLGFLVLVDWFGFLFWWSLVSAIRACWMGEIIMSGWLDVLEISGGGFVMIVFWFCGVLVGLGGAWSNWMFFVVSCRDVGVGWRLVFWIGRLLEWWSGCWRSGVGVWWRWWWRLVLVFGVGMVEEWSGRMFGWWWECLGVCGIGWMLAGGFFCLVDWREWSLRLEWDLDGGVGPIMDREEAKDQFWEKLSEPLRKTAPRQVPHLEPCGQGSVRWIGL</sequence>
<feature type="transmembrane region" description="Helical" evidence="1">
    <location>
        <begin position="540"/>
        <end position="563"/>
    </location>
</feature>
<name>A0ABQ4ZVC3_9ASTR</name>
<dbReference type="Gene3D" id="3.30.420.10">
    <property type="entry name" value="Ribonuclease H-like superfamily/Ribonuclease H"/>
    <property type="match status" value="1"/>
</dbReference>
<comment type="caution">
    <text evidence="2">The sequence shown here is derived from an EMBL/GenBank/DDBJ whole genome shotgun (WGS) entry which is preliminary data.</text>
</comment>
<reference evidence="2" key="1">
    <citation type="journal article" date="2022" name="Int. J. Mol. Sci.">
        <title>Draft Genome of Tanacetum Coccineum: Genomic Comparison of Closely Related Tanacetum-Family Plants.</title>
        <authorList>
            <person name="Yamashiro T."/>
            <person name="Shiraishi A."/>
            <person name="Nakayama K."/>
            <person name="Satake H."/>
        </authorList>
    </citation>
    <scope>NUCLEOTIDE SEQUENCE</scope>
</reference>
<accession>A0ABQ4ZVC3</accession>
<organism evidence="2 3">
    <name type="scientific">Tanacetum coccineum</name>
    <dbReference type="NCBI Taxonomy" id="301880"/>
    <lineage>
        <taxon>Eukaryota</taxon>
        <taxon>Viridiplantae</taxon>
        <taxon>Streptophyta</taxon>
        <taxon>Embryophyta</taxon>
        <taxon>Tracheophyta</taxon>
        <taxon>Spermatophyta</taxon>
        <taxon>Magnoliopsida</taxon>
        <taxon>eudicotyledons</taxon>
        <taxon>Gunneridae</taxon>
        <taxon>Pentapetalae</taxon>
        <taxon>asterids</taxon>
        <taxon>campanulids</taxon>
        <taxon>Asterales</taxon>
        <taxon>Asteraceae</taxon>
        <taxon>Asteroideae</taxon>
        <taxon>Anthemideae</taxon>
        <taxon>Anthemidinae</taxon>
        <taxon>Tanacetum</taxon>
    </lineage>
</organism>
<proteinExistence type="predicted"/>
<feature type="transmembrane region" description="Helical" evidence="1">
    <location>
        <begin position="1072"/>
        <end position="1094"/>
    </location>
</feature>
<evidence type="ECO:0000313" key="2">
    <source>
        <dbReference type="EMBL" id="GJS94244.1"/>
    </source>
</evidence>
<dbReference type="Proteomes" id="UP001151760">
    <property type="component" value="Unassembled WGS sequence"/>
</dbReference>
<keyword evidence="2" id="KW-0548">Nucleotidyltransferase</keyword>
<feature type="transmembrane region" description="Helical" evidence="1">
    <location>
        <begin position="1222"/>
        <end position="1244"/>
    </location>
</feature>
<keyword evidence="1" id="KW-0472">Membrane</keyword>
<keyword evidence="1" id="KW-0812">Transmembrane</keyword>
<feature type="transmembrane region" description="Helical" evidence="1">
    <location>
        <begin position="1100"/>
        <end position="1117"/>
    </location>
</feature>
<dbReference type="SUPFAM" id="SSF53098">
    <property type="entry name" value="Ribonuclease H-like"/>
    <property type="match status" value="1"/>
</dbReference>
<protein>
    <submittedName>
        <fullName evidence="2">Reverse transcriptase domain-containing protein</fullName>
    </submittedName>
</protein>